<dbReference type="GO" id="GO:0005829">
    <property type="term" value="C:cytosol"/>
    <property type="evidence" value="ECO:0007669"/>
    <property type="project" value="TreeGrafter"/>
</dbReference>
<name>A0A1D2JAR5_PARBR</name>
<evidence type="ECO:0000256" key="4">
    <source>
        <dbReference type="ARBA" id="ARBA00022559"/>
    </source>
</evidence>
<evidence type="ECO:0000256" key="12">
    <source>
        <dbReference type="PIRSR" id="PIRSR038927-2"/>
    </source>
</evidence>
<dbReference type="Gene3D" id="1.20.1370.20">
    <property type="match status" value="1"/>
</dbReference>
<feature type="active site" evidence="11">
    <location>
        <position position="111"/>
    </location>
</feature>
<comment type="catalytic activity">
    <reaction evidence="10">
        <text>2 H2O2 = O2 + 2 H2O</text>
        <dbReference type="Rhea" id="RHEA:20309"/>
        <dbReference type="ChEBI" id="CHEBI:15377"/>
        <dbReference type="ChEBI" id="CHEBI:15379"/>
        <dbReference type="ChEBI" id="CHEBI:16240"/>
        <dbReference type="EC" id="1.11.1.6"/>
    </reaction>
</comment>
<dbReference type="PROSITE" id="PS00437">
    <property type="entry name" value="CATALASE_1"/>
    <property type="match status" value="1"/>
</dbReference>
<dbReference type="EMBL" id="LZYO01000233">
    <property type="protein sequence ID" value="ODH24404.1"/>
    <property type="molecule type" value="Genomic_DNA"/>
</dbReference>
<evidence type="ECO:0000256" key="5">
    <source>
        <dbReference type="ARBA" id="ARBA00022617"/>
    </source>
</evidence>
<dbReference type="PRINTS" id="PR00067">
    <property type="entry name" value="CATALASE"/>
</dbReference>
<dbReference type="GO" id="GO:0046872">
    <property type="term" value="F:metal ion binding"/>
    <property type="evidence" value="ECO:0007669"/>
    <property type="project" value="UniProtKB-KW"/>
</dbReference>
<dbReference type="Proteomes" id="UP000242814">
    <property type="component" value="Unassembled WGS sequence"/>
</dbReference>
<comment type="cofactor">
    <cofactor evidence="1 10 12">
        <name>heme</name>
        <dbReference type="ChEBI" id="CHEBI:30413"/>
    </cofactor>
</comment>
<keyword evidence="7 10" id="KW-0560">Oxidoreductase</keyword>
<comment type="caution">
    <text evidence="13">The sequence shown here is derived from an EMBL/GenBank/DDBJ whole genome shotgun (WGS) entry which is preliminary data.</text>
</comment>
<dbReference type="InterPro" id="IPR020835">
    <property type="entry name" value="Catalase_sf"/>
</dbReference>
<dbReference type="Pfam" id="PF18011">
    <property type="entry name" value="Catalase_C"/>
    <property type="match status" value="1"/>
</dbReference>
<dbReference type="InterPro" id="IPR002226">
    <property type="entry name" value="Catalase_haem_BS"/>
</dbReference>
<evidence type="ECO:0000256" key="1">
    <source>
        <dbReference type="ARBA" id="ARBA00001971"/>
    </source>
</evidence>
<comment type="function">
    <text evidence="10">Occurs in almost all aerobically respiring organisms and serves to protect cells from the toxic effects of hydrogen peroxide.</text>
</comment>
<reference evidence="13 14" key="1">
    <citation type="submission" date="2016-06" db="EMBL/GenBank/DDBJ databases">
        <authorList>
            <person name="Kjaerup R.B."/>
            <person name="Dalgaard T.S."/>
            <person name="Juul-Madsen H.R."/>
        </authorList>
    </citation>
    <scope>NUCLEOTIDE SEQUENCE [LARGE SCALE GENOMIC DNA]</scope>
    <source>
        <strain evidence="13 14">Pb300</strain>
    </source>
</reference>
<dbReference type="Gene3D" id="2.40.180.10">
    <property type="entry name" value="Catalase core domain"/>
    <property type="match status" value="1"/>
</dbReference>
<gene>
    <name evidence="13" type="ORF">ACO22_05319</name>
</gene>
<feature type="binding site" description="axial binding residue" evidence="12">
    <location>
        <position position="398"/>
    </location>
    <ligand>
        <name>heme</name>
        <dbReference type="ChEBI" id="CHEBI:30413"/>
    </ligand>
    <ligandPart>
        <name>Fe</name>
        <dbReference type="ChEBI" id="CHEBI:18248"/>
    </ligandPart>
</feature>
<dbReference type="PANTHER" id="PTHR42821">
    <property type="entry name" value="CATALASE"/>
    <property type="match status" value="1"/>
</dbReference>
<evidence type="ECO:0000256" key="8">
    <source>
        <dbReference type="ARBA" id="ARBA00023004"/>
    </source>
</evidence>
<evidence type="ECO:0000313" key="14">
    <source>
        <dbReference type="Proteomes" id="UP000242814"/>
    </source>
</evidence>
<evidence type="ECO:0000256" key="2">
    <source>
        <dbReference type="ARBA" id="ARBA00005329"/>
    </source>
</evidence>
<dbReference type="GO" id="GO:0070301">
    <property type="term" value="P:cellular response to hydrogen peroxide"/>
    <property type="evidence" value="ECO:0007669"/>
    <property type="project" value="UniProtKB-ARBA"/>
</dbReference>
<sequence length="736" mass="82218">MRSLGFLFASATVASVVCLSVLGDPNGPRRAREALDRRQHDSASKATEEFLSKFYLDDSDGFMTTDFGTRISEQISLKAGGSRGPTLLEDFIFRQKLTRFDHERIPERVVHARGIGAHGEFTSYGDWSNITAASFLSAAGKKTPVFVRFSTVAGSRGSADTARDVHGFATRFYTDEGNFDLVGNNIPVFFIQDAIQFPDLIHAVKPRPDSEIPQAATAHDSAWDFFSQQPSALHAVMWVMSGNGIPRSMRHVDGFGVHTFRFLTEDAKVVFVRFRWRNLQGKAALVWEEAQAIAGKNPDYHRKDLWDSISAGRFPEWELDLQLFHEEDLLKHGFDLLDPTKYLSEEMVPFTTVGKMTLNRNPINYFAETEQVGFQPGHVVRGIDFSEDPLLQGRVFSYLDTQLNRHNGPNFEQVPINRPRTEIHNNNRDGTGQMFIHKNKYHYTPNTLNNGNPKQANQTVGKGFFTDPHRTVNGPLVREISQSFMDHWTHPRLFLNSLTAVERQFVIDAVCFQTSNVMSEGVRQNVIFHLNLIDHDLAVKVAQFIGIKIPKPDPTFYHDKKTTRLGTFGTNLNKLDGLQVAVLISGEQKSLDAAHQLQALFKKLHSGIDVVIIGPTYNPKAGIVSTYAGADASLYDAIVALEGFPGPKSGLYPPGRPQQLLIDAYRYGKTVGVVGSNGDQIVKSVHDASGMATNNQMPSGAFVSHAADEAFVKKLIEGLYVFKWLDRFHVSPMIKY</sequence>
<dbReference type="GO" id="GO:0004096">
    <property type="term" value="F:catalase activity"/>
    <property type="evidence" value="ECO:0007669"/>
    <property type="project" value="UniProtKB-UniRule"/>
</dbReference>
<dbReference type="EC" id="1.11.1.6" evidence="3 10"/>
<keyword evidence="6 10" id="KW-0479">Metal-binding</keyword>
<proteinExistence type="inferred from homology"/>
<dbReference type="FunFam" id="2.40.180.10:FF:000003">
    <property type="entry name" value="Catalase"/>
    <property type="match status" value="1"/>
</dbReference>
<dbReference type="Gene3D" id="3.40.50.880">
    <property type="match status" value="1"/>
</dbReference>
<evidence type="ECO:0000256" key="9">
    <source>
        <dbReference type="ARBA" id="ARBA00023324"/>
    </source>
</evidence>
<dbReference type="VEuPathDB" id="FungiDB:PABG_03611"/>
<feature type="active site" evidence="11">
    <location>
        <position position="184"/>
    </location>
</feature>
<dbReference type="Pfam" id="PF00199">
    <property type="entry name" value="Catalase"/>
    <property type="match status" value="1"/>
</dbReference>
<dbReference type="InterPro" id="IPR011614">
    <property type="entry name" value="Catalase_core"/>
</dbReference>
<dbReference type="SMART" id="SM01060">
    <property type="entry name" value="Catalase"/>
    <property type="match status" value="1"/>
</dbReference>
<organism evidence="13 14">
    <name type="scientific">Paracoccidioides brasiliensis</name>
    <dbReference type="NCBI Taxonomy" id="121759"/>
    <lineage>
        <taxon>Eukaryota</taxon>
        <taxon>Fungi</taxon>
        <taxon>Dikarya</taxon>
        <taxon>Ascomycota</taxon>
        <taxon>Pezizomycotina</taxon>
        <taxon>Eurotiomycetes</taxon>
        <taxon>Eurotiomycetidae</taxon>
        <taxon>Onygenales</taxon>
        <taxon>Ajellomycetaceae</taxon>
        <taxon>Paracoccidioides</taxon>
    </lineage>
</organism>
<dbReference type="OrthoDB" id="6880011at2759"/>
<evidence type="ECO:0000256" key="3">
    <source>
        <dbReference type="ARBA" id="ARBA00012314"/>
    </source>
</evidence>
<comment type="similarity">
    <text evidence="2 10">Belongs to the catalase family.</text>
</comment>
<dbReference type="GO" id="GO:0020037">
    <property type="term" value="F:heme binding"/>
    <property type="evidence" value="ECO:0007669"/>
    <property type="project" value="UniProtKB-UniRule"/>
</dbReference>
<dbReference type="Pfam" id="PF06628">
    <property type="entry name" value="Catalase-rel"/>
    <property type="match status" value="1"/>
</dbReference>
<dbReference type="InterPro" id="IPR041399">
    <property type="entry name" value="Catalase_large_C"/>
</dbReference>
<dbReference type="InterPro" id="IPR024712">
    <property type="entry name" value="Catalase_clade2"/>
</dbReference>
<evidence type="ECO:0000256" key="6">
    <source>
        <dbReference type="ARBA" id="ARBA00022723"/>
    </source>
</evidence>
<evidence type="ECO:0000313" key="13">
    <source>
        <dbReference type="EMBL" id="ODH24404.1"/>
    </source>
</evidence>
<keyword evidence="8 10" id="KW-0408">Iron</keyword>
<keyword evidence="9 10" id="KW-0376">Hydrogen peroxide</keyword>
<dbReference type="InterPro" id="IPR029062">
    <property type="entry name" value="Class_I_gatase-like"/>
</dbReference>
<dbReference type="GO" id="GO:0042744">
    <property type="term" value="P:hydrogen peroxide catabolic process"/>
    <property type="evidence" value="ECO:0007669"/>
    <property type="project" value="UniProtKB-UniRule"/>
</dbReference>
<dbReference type="VEuPathDB" id="FungiDB:PADG_00225"/>
<keyword evidence="5 10" id="KW-0349">Heme</keyword>
<dbReference type="InterPro" id="IPR010582">
    <property type="entry name" value="Catalase_immune_responsive"/>
</dbReference>
<dbReference type="PROSITE" id="PS51402">
    <property type="entry name" value="CATALASE_3"/>
    <property type="match status" value="1"/>
</dbReference>
<evidence type="ECO:0000256" key="7">
    <source>
        <dbReference type="ARBA" id="ARBA00023002"/>
    </source>
</evidence>
<dbReference type="InterPro" id="IPR018028">
    <property type="entry name" value="Catalase"/>
</dbReference>
<dbReference type="SUPFAM" id="SSF56634">
    <property type="entry name" value="Heme-dependent catalase-like"/>
    <property type="match status" value="1"/>
</dbReference>
<evidence type="ECO:0000256" key="10">
    <source>
        <dbReference type="PIRNR" id="PIRNR038927"/>
    </source>
</evidence>
<protein>
    <recommendedName>
        <fullName evidence="3 10">Catalase</fullName>
        <ecNumber evidence="3 10">1.11.1.6</ecNumber>
    </recommendedName>
</protein>
<accession>A0A1D2JAR5</accession>
<dbReference type="AlphaFoldDB" id="A0A1D2JAR5"/>
<keyword evidence="4 10" id="KW-0575">Peroxidase</keyword>
<dbReference type="PIRSF" id="PIRSF038927">
    <property type="entry name" value="Catalase_clade2"/>
    <property type="match status" value="1"/>
</dbReference>
<dbReference type="PANTHER" id="PTHR42821:SF3">
    <property type="entry name" value="CATALASE B"/>
    <property type="match status" value="1"/>
</dbReference>
<dbReference type="InterPro" id="IPR043156">
    <property type="entry name" value="Catalase_clade2_helical"/>
</dbReference>
<evidence type="ECO:0000256" key="11">
    <source>
        <dbReference type="PIRSR" id="PIRSR038927-1"/>
    </source>
</evidence>